<proteinExistence type="predicted"/>
<organism evidence="2 3">
    <name type="scientific">Phaseolus angularis</name>
    <name type="common">Azuki bean</name>
    <name type="synonym">Vigna angularis</name>
    <dbReference type="NCBI Taxonomy" id="3914"/>
    <lineage>
        <taxon>Eukaryota</taxon>
        <taxon>Viridiplantae</taxon>
        <taxon>Streptophyta</taxon>
        <taxon>Embryophyta</taxon>
        <taxon>Tracheophyta</taxon>
        <taxon>Spermatophyta</taxon>
        <taxon>Magnoliopsida</taxon>
        <taxon>eudicotyledons</taxon>
        <taxon>Gunneridae</taxon>
        <taxon>Pentapetalae</taxon>
        <taxon>rosids</taxon>
        <taxon>fabids</taxon>
        <taxon>Fabales</taxon>
        <taxon>Fabaceae</taxon>
        <taxon>Papilionoideae</taxon>
        <taxon>50 kb inversion clade</taxon>
        <taxon>NPAAA clade</taxon>
        <taxon>indigoferoid/millettioid clade</taxon>
        <taxon>Phaseoleae</taxon>
        <taxon>Vigna</taxon>
    </lineage>
</organism>
<feature type="domain" description="Reverse transcriptase Ty1/copia-type" evidence="1">
    <location>
        <begin position="11"/>
        <end position="142"/>
    </location>
</feature>
<reference evidence="3" key="1">
    <citation type="journal article" date="2015" name="Proc. Natl. Acad. Sci. U.S.A.">
        <title>Genome sequencing of adzuki bean (Vigna angularis) provides insight into high starch and low fat accumulation and domestication.</title>
        <authorList>
            <person name="Yang K."/>
            <person name="Tian Z."/>
            <person name="Chen C."/>
            <person name="Luo L."/>
            <person name="Zhao B."/>
            <person name="Wang Z."/>
            <person name="Yu L."/>
            <person name="Li Y."/>
            <person name="Sun Y."/>
            <person name="Li W."/>
            <person name="Chen Y."/>
            <person name="Li Y."/>
            <person name="Zhang Y."/>
            <person name="Ai D."/>
            <person name="Zhao J."/>
            <person name="Shang C."/>
            <person name="Ma Y."/>
            <person name="Wu B."/>
            <person name="Wang M."/>
            <person name="Gao L."/>
            <person name="Sun D."/>
            <person name="Zhang P."/>
            <person name="Guo F."/>
            <person name="Wang W."/>
            <person name="Li Y."/>
            <person name="Wang J."/>
            <person name="Varshney R.K."/>
            <person name="Wang J."/>
            <person name="Ling H.Q."/>
            <person name="Wan P."/>
        </authorList>
    </citation>
    <scope>NUCLEOTIDE SEQUENCE</scope>
    <source>
        <strain evidence="3">cv. Jingnong 6</strain>
    </source>
</reference>
<evidence type="ECO:0000313" key="3">
    <source>
        <dbReference type="Proteomes" id="UP000053144"/>
    </source>
</evidence>
<dbReference type="Gramene" id="KOM41011">
    <property type="protein sequence ID" value="KOM41011"/>
    <property type="gene ID" value="LR48_Vigan04g120900"/>
</dbReference>
<dbReference type="OMA" id="EDIYMHI"/>
<protein>
    <recommendedName>
        <fullName evidence="1">Reverse transcriptase Ty1/copia-type domain-containing protein</fullName>
    </recommendedName>
</protein>
<name>A0A0L9UE89_PHAAN</name>
<dbReference type="SUPFAM" id="SSF56672">
    <property type="entry name" value="DNA/RNA polymerases"/>
    <property type="match status" value="1"/>
</dbReference>
<gene>
    <name evidence="2" type="ORF">LR48_Vigan04g120900</name>
</gene>
<dbReference type="AlphaFoldDB" id="A0A0L9UE89"/>
<dbReference type="InterPro" id="IPR013103">
    <property type="entry name" value="RVT_2"/>
</dbReference>
<dbReference type="Proteomes" id="UP000053144">
    <property type="component" value="Chromosome 4"/>
</dbReference>
<dbReference type="InterPro" id="IPR043502">
    <property type="entry name" value="DNA/RNA_pol_sf"/>
</dbReference>
<evidence type="ECO:0000259" key="1">
    <source>
        <dbReference type="Pfam" id="PF07727"/>
    </source>
</evidence>
<sequence length="142" mass="16365">MQEEIDSIERNQTWELVDLPSNKRPIALKWVYKSKINPQGVVIRHKARLVAKGFLQKAGVDYGEVFAPVARVETIRLVVSLATKFHWSLHQLDVKSAFLNGRLEEEVYVVQPLGFEVKGQHDKVYKLRKALYGLKQAPRAWN</sequence>
<dbReference type="EMBL" id="CM003374">
    <property type="protein sequence ID" value="KOM41011.1"/>
    <property type="molecule type" value="Genomic_DNA"/>
</dbReference>
<dbReference type="Pfam" id="PF07727">
    <property type="entry name" value="RVT_2"/>
    <property type="match status" value="1"/>
</dbReference>
<evidence type="ECO:0000313" key="2">
    <source>
        <dbReference type="EMBL" id="KOM41011.1"/>
    </source>
</evidence>
<dbReference type="STRING" id="3914.A0A0L9UE89"/>
<accession>A0A0L9UE89</accession>